<keyword evidence="1" id="KW-1133">Transmembrane helix</keyword>
<gene>
    <name evidence="2" type="ORF">RHSIM_Rhsim01G0157100</name>
</gene>
<keyword evidence="1" id="KW-0812">Transmembrane</keyword>
<keyword evidence="3" id="KW-1185">Reference proteome</keyword>
<reference evidence="2" key="1">
    <citation type="submission" date="2019-11" db="EMBL/GenBank/DDBJ databases">
        <authorList>
            <person name="Liu Y."/>
            <person name="Hou J."/>
            <person name="Li T.-Q."/>
            <person name="Guan C.-H."/>
            <person name="Wu X."/>
            <person name="Wu H.-Z."/>
            <person name="Ling F."/>
            <person name="Zhang R."/>
            <person name="Shi X.-G."/>
            <person name="Ren J.-P."/>
            <person name="Chen E.-F."/>
            <person name="Sun J.-M."/>
        </authorList>
    </citation>
    <scope>NUCLEOTIDE SEQUENCE</scope>
    <source>
        <strain evidence="2">Adult_tree_wgs_1</strain>
        <tissue evidence="2">Leaves</tissue>
    </source>
</reference>
<protein>
    <submittedName>
        <fullName evidence="2">Uncharacterized protein</fullName>
    </submittedName>
</protein>
<dbReference type="AlphaFoldDB" id="A0A834HQL9"/>
<dbReference type="OrthoDB" id="10618380at2759"/>
<sequence>MLTEDVEIQVPIFDRPTRDSGVESTRQVTLLDYEQFVEDEDVFEAELEEPWIAAMVFKAHAREAERKELLRCSELEGSEVLMEFKQEAVGAEVVPRVSAMQEAQKAERVAFNSVMCAPRAHFFVPQLLDPYKPTWKLFDENSVLRDWTFHLREGCLEVPMEWADKACRRMLAMENLLQRTAAGHPLPLRWPNEPPSTQMALLSSLAGSFVARGRARGRKTLRWRLRGALRERSPRRGVRRLQGLRLRRQGVMTRMMARAWMLLALWSSCQIHHAWGLFMERMKMTMVTMTTTSL</sequence>
<evidence type="ECO:0000256" key="1">
    <source>
        <dbReference type="SAM" id="Phobius"/>
    </source>
</evidence>
<evidence type="ECO:0000313" key="2">
    <source>
        <dbReference type="EMBL" id="KAF7154809.1"/>
    </source>
</evidence>
<name>A0A834HQL9_RHOSS</name>
<dbReference type="Proteomes" id="UP000626092">
    <property type="component" value="Unassembled WGS sequence"/>
</dbReference>
<dbReference type="EMBL" id="WJXA01000001">
    <property type="protein sequence ID" value="KAF7154809.1"/>
    <property type="molecule type" value="Genomic_DNA"/>
</dbReference>
<keyword evidence="1" id="KW-0472">Membrane</keyword>
<comment type="caution">
    <text evidence="2">The sequence shown here is derived from an EMBL/GenBank/DDBJ whole genome shotgun (WGS) entry which is preliminary data.</text>
</comment>
<feature type="transmembrane region" description="Helical" evidence="1">
    <location>
        <begin position="255"/>
        <end position="275"/>
    </location>
</feature>
<proteinExistence type="predicted"/>
<accession>A0A834HQL9</accession>
<evidence type="ECO:0000313" key="3">
    <source>
        <dbReference type="Proteomes" id="UP000626092"/>
    </source>
</evidence>
<organism evidence="2 3">
    <name type="scientific">Rhododendron simsii</name>
    <name type="common">Sims's rhododendron</name>
    <dbReference type="NCBI Taxonomy" id="118357"/>
    <lineage>
        <taxon>Eukaryota</taxon>
        <taxon>Viridiplantae</taxon>
        <taxon>Streptophyta</taxon>
        <taxon>Embryophyta</taxon>
        <taxon>Tracheophyta</taxon>
        <taxon>Spermatophyta</taxon>
        <taxon>Magnoliopsida</taxon>
        <taxon>eudicotyledons</taxon>
        <taxon>Gunneridae</taxon>
        <taxon>Pentapetalae</taxon>
        <taxon>asterids</taxon>
        <taxon>Ericales</taxon>
        <taxon>Ericaceae</taxon>
        <taxon>Ericoideae</taxon>
        <taxon>Rhodoreae</taxon>
        <taxon>Rhododendron</taxon>
    </lineage>
</organism>